<proteinExistence type="predicted"/>
<protein>
    <submittedName>
        <fullName evidence="1">Uncharacterized protein</fullName>
    </submittedName>
</protein>
<dbReference type="OrthoDB" id="5153746at2759"/>
<reference evidence="1 2" key="1">
    <citation type="submission" date="2017-06" db="EMBL/GenBank/DDBJ databases">
        <title>Comparative genomic analysis of Ambrosia Fusariam Clade fungi.</title>
        <authorList>
            <person name="Stajich J.E."/>
            <person name="Carrillo J."/>
            <person name="Kijimoto T."/>
            <person name="Eskalen A."/>
            <person name="O'Donnell K."/>
            <person name="Kasson M."/>
        </authorList>
    </citation>
    <scope>NUCLEOTIDE SEQUENCE [LARGE SCALE GENOMIC DNA]</scope>
    <source>
        <strain evidence="1">UCR3666</strain>
    </source>
</reference>
<comment type="caution">
    <text evidence="1">The sequence shown here is derived from an EMBL/GenBank/DDBJ whole genome shotgun (WGS) entry which is preliminary data.</text>
</comment>
<dbReference type="AlphaFoldDB" id="A0A3M2RWZ5"/>
<organism evidence="1 2">
    <name type="scientific">Fusarium kuroshium</name>
    <dbReference type="NCBI Taxonomy" id="2010991"/>
    <lineage>
        <taxon>Eukaryota</taxon>
        <taxon>Fungi</taxon>
        <taxon>Dikarya</taxon>
        <taxon>Ascomycota</taxon>
        <taxon>Pezizomycotina</taxon>
        <taxon>Sordariomycetes</taxon>
        <taxon>Hypocreomycetidae</taxon>
        <taxon>Hypocreales</taxon>
        <taxon>Nectriaceae</taxon>
        <taxon>Fusarium</taxon>
        <taxon>Fusarium solani species complex</taxon>
    </lineage>
</organism>
<sequence length="127" mass="14076">MPATTIFAAFDEHMPVRTDPIAEDPKAHISGPSTLKSEAPKLGLRLQNFFAPLATNLIRGHLKNSYLATWEETRRLIVEADVSDAAAPQLINPVDLALAAHHPKEIYHFNQEYIKNYASASARVDKS</sequence>
<accession>A0A3M2RWZ5</accession>
<evidence type="ECO:0000313" key="2">
    <source>
        <dbReference type="Proteomes" id="UP000277212"/>
    </source>
</evidence>
<dbReference type="EMBL" id="NKUJ01000228">
    <property type="protein sequence ID" value="RMJ09803.1"/>
    <property type="molecule type" value="Genomic_DNA"/>
</dbReference>
<gene>
    <name evidence="1" type="ORF">CDV36_010570</name>
</gene>
<dbReference type="Proteomes" id="UP000277212">
    <property type="component" value="Unassembled WGS sequence"/>
</dbReference>
<evidence type="ECO:0000313" key="1">
    <source>
        <dbReference type="EMBL" id="RMJ09803.1"/>
    </source>
</evidence>
<name>A0A3M2RWZ5_9HYPO</name>
<keyword evidence="2" id="KW-1185">Reference proteome</keyword>